<dbReference type="EnsemblPlants" id="Pp3c5_20840V3.2">
    <property type="protein sequence ID" value="Pp3c5_20840V3.2"/>
    <property type="gene ID" value="Pp3c5_20840"/>
</dbReference>
<proteinExistence type="inferred from homology"/>
<keyword evidence="5 7" id="KW-0067">ATP-binding</keyword>
<evidence type="ECO:0000256" key="4">
    <source>
        <dbReference type="ARBA" id="ARBA00022832"/>
    </source>
</evidence>
<dbReference type="Gene3D" id="3.40.50.12780">
    <property type="entry name" value="N-terminal domain of ligase-like"/>
    <property type="match status" value="1"/>
</dbReference>
<protein>
    <recommendedName>
        <fullName evidence="6 7">Long-chain-fatty-acid--CoA ligase</fullName>
        <ecNumber evidence="6 7">6.2.1.3</ecNumber>
    </recommendedName>
</protein>
<comment type="function">
    <text evidence="7">Catalyzes the conversion of long-chain fatty acids to their active form acyl-CoAs for both synthesis of cellular lipids, and degradation via beta-oxidation.</text>
</comment>
<dbReference type="OrthoDB" id="1700726at2759"/>
<dbReference type="InterPro" id="IPR000873">
    <property type="entry name" value="AMP-dep_synth/lig_dom"/>
</dbReference>
<gene>
    <name evidence="10" type="primary">LOC112282871</name>
    <name evidence="9" type="ORF">PHYPA_007956</name>
</gene>
<comment type="catalytic activity">
    <reaction evidence="7">
        <text>a long-chain fatty acid + ATP + CoA = a long-chain fatty acyl-CoA + AMP + diphosphate</text>
        <dbReference type="Rhea" id="RHEA:15421"/>
        <dbReference type="ChEBI" id="CHEBI:30616"/>
        <dbReference type="ChEBI" id="CHEBI:33019"/>
        <dbReference type="ChEBI" id="CHEBI:57287"/>
        <dbReference type="ChEBI" id="CHEBI:57560"/>
        <dbReference type="ChEBI" id="CHEBI:83139"/>
        <dbReference type="ChEBI" id="CHEBI:456215"/>
        <dbReference type="EC" id="6.2.1.3"/>
    </reaction>
</comment>
<reference evidence="9 11" key="1">
    <citation type="journal article" date="2008" name="Science">
        <title>The Physcomitrella genome reveals evolutionary insights into the conquest of land by plants.</title>
        <authorList>
            <person name="Rensing S."/>
            <person name="Lang D."/>
            <person name="Zimmer A."/>
            <person name="Terry A."/>
            <person name="Salamov A."/>
            <person name="Shapiro H."/>
            <person name="Nishiyama T."/>
            <person name="Perroud P.-F."/>
            <person name="Lindquist E."/>
            <person name="Kamisugi Y."/>
            <person name="Tanahashi T."/>
            <person name="Sakakibara K."/>
            <person name="Fujita T."/>
            <person name="Oishi K."/>
            <person name="Shin-I T."/>
            <person name="Kuroki Y."/>
            <person name="Toyoda A."/>
            <person name="Suzuki Y."/>
            <person name="Hashimoto A."/>
            <person name="Yamaguchi K."/>
            <person name="Sugano A."/>
            <person name="Kohara Y."/>
            <person name="Fujiyama A."/>
            <person name="Anterola A."/>
            <person name="Aoki S."/>
            <person name="Ashton N."/>
            <person name="Barbazuk W.B."/>
            <person name="Barker E."/>
            <person name="Bennetzen J."/>
            <person name="Bezanilla M."/>
            <person name="Blankenship R."/>
            <person name="Cho S.H."/>
            <person name="Dutcher S."/>
            <person name="Estelle M."/>
            <person name="Fawcett J.A."/>
            <person name="Gundlach H."/>
            <person name="Hanada K."/>
            <person name="Heyl A."/>
            <person name="Hicks K.A."/>
            <person name="Hugh J."/>
            <person name="Lohr M."/>
            <person name="Mayer K."/>
            <person name="Melkozernov A."/>
            <person name="Murata T."/>
            <person name="Nelson D."/>
            <person name="Pils B."/>
            <person name="Prigge M."/>
            <person name="Reiss B."/>
            <person name="Renner T."/>
            <person name="Rombauts S."/>
            <person name="Rushton P."/>
            <person name="Sanderfoot A."/>
            <person name="Schween G."/>
            <person name="Shiu S.-H."/>
            <person name="Stueber K."/>
            <person name="Theodoulou F.L."/>
            <person name="Tu H."/>
            <person name="Van de Peer Y."/>
            <person name="Verrier P.J."/>
            <person name="Waters E."/>
            <person name="Wood A."/>
            <person name="Yang L."/>
            <person name="Cove D."/>
            <person name="Cuming A."/>
            <person name="Hasebe M."/>
            <person name="Lucas S."/>
            <person name="Mishler D.B."/>
            <person name="Reski R."/>
            <person name="Grigoriev I."/>
            <person name="Quatrano R.S."/>
            <person name="Boore J.L."/>
        </authorList>
    </citation>
    <scope>NUCLEOTIDE SEQUENCE [LARGE SCALE GENOMIC DNA]</scope>
    <source>
        <strain evidence="10 11">cv. Gransden 2004</strain>
    </source>
</reference>
<evidence type="ECO:0000259" key="8">
    <source>
        <dbReference type="Pfam" id="PF00501"/>
    </source>
</evidence>
<dbReference type="InterPro" id="IPR020845">
    <property type="entry name" value="AMP-binding_CS"/>
</dbReference>
<dbReference type="KEGG" id="ppp:112282871"/>
<accession>A9TF59</accession>
<keyword evidence="4 7" id="KW-0276">Fatty acid metabolism</keyword>
<dbReference type="SUPFAM" id="SSF56801">
    <property type="entry name" value="Acetyl-CoA synthetase-like"/>
    <property type="match status" value="1"/>
</dbReference>
<dbReference type="GeneID" id="112282871"/>
<evidence type="ECO:0000256" key="5">
    <source>
        <dbReference type="ARBA" id="ARBA00022840"/>
    </source>
</evidence>
<evidence type="ECO:0000256" key="2">
    <source>
        <dbReference type="ARBA" id="ARBA00022598"/>
    </source>
</evidence>
<dbReference type="GO" id="GO:0016020">
    <property type="term" value="C:membrane"/>
    <property type="evidence" value="ECO:0000318"/>
    <property type="project" value="GO_Central"/>
</dbReference>
<keyword evidence="11" id="KW-1185">Reference proteome</keyword>
<dbReference type="InterPro" id="IPR045311">
    <property type="entry name" value="LC-FACS_euk"/>
</dbReference>
<dbReference type="EMBL" id="ABEU02000005">
    <property type="protein sequence ID" value="PNR54279.1"/>
    <property type="molecule type" value="Genomic_DNA"/>
</dbReference>
<evidence type="ECO:0000256" key="1">
    <source>
        <dbReference type="ARBA" id="ARBA00006432"/>
    </source>
</evidence>
<dbReference type="Pfam" id="PF00501">
    <property type="entry name" value="AMP-binding"/>
    <property type="match status" value="1"/>
</dbReference>
<dbReference type="GO" id="GO:0005524">
    <property type="term" value="F:ATP binding"/>
    <property type="evidence" value="ECO:0007669"/>
    <property type="project" value="UniProtKB-KW"/>
</dbReference>
<comment type="similarity">
    <text evidence="1 7">Belongs to the ATP-dependent AMP-binding enzyme family.</text>
</comment>
<dbReference type="eggNOG" id="KOG1256">
    <property type="taxonomic scope" value="Eukaryota"/>
</dbReference>
<evidence type="ECO:0000256" key="3">
    <source>
        <dbReference type="ARBA" id="ARBA00022741"/>
    </source>
</evidence>
<dbReference type="GO" id="GO:0004467">
    <property type="term" value="F:long-chain fatty acid-CoA ligase activity"/>
    <property type="evidence" value="ECO:0000318"/>
    <property type="project" value="GO_Central"/>
</dbReference>
<dbReference type="EC" id="6.2.1.3" evidence="6 7"/>
<name>A9TF59_PHYPA</name>
<dbReference type="EnsemblPlants" id="Pp3c5_20840V3.1">
    <property type="protein sequence ID" value="Pp3c5_20840V3.1"/>
    <property type="gene ID" value="Pp3c5_20840"/>
</dbReference>
<dbReference type="CDD" id="cd05927">
    <property type="entry name" value="LC-FACS_euk"/>
    <property type="match status" value="1"/>
</dbReference>
<sequence>MGPAQEPDCFIVKVGDAVLGKDGVPSKGPIYRSVYAKDGLVSLPAGMQSTWDSFVASKDRDGKKEMLGYREITDGVAGKYIWFNYQQVYETVVQIGSAIRHIGVQPKSKIGVYGINCPQWFMAMEACNAQSMVCVPLYDTLGNEAVEFIINHAEVSIAFIHNTKLDLVLASLSKCIETLKTLVSFSTYTDAQKTAASAQGAALYSWDEFVDLGAKNVHDLTPPSASDISTIMYTSGTTGEPKGVILSHENILSAIAGLNHFLKSRKEPHDSNEIYYSFLPLAHIFDRVTEEFYVFLGASIGFWQGDVKKITEDLAELKPTIFVAVPRVFDRIHAGISGRISTAGGVKKMLFDYGLKRKKKSLFDGHKHDKAAPFFDKLVFNKVKMALGGNVKIVISGAAPLAGHVEEFLRVVTCAPVVQGYGLTESCAASFIQVPNVISMHGTVGPPLPNIEVRLVSVPELNYHADSADSSRGEICIRGSTLFSGYYKRQDLTDEVLVDGWFSTGDIGEWKKDGSLKIIDRKKNIFKLSQGEYVAVENLESIYGQCEAIDQIWVYGNSFESTLLAVCVPNQPKLEEWAKSNGVEGNFAQICKDPKAVAHIMAAVNATGKEKKVKGFEAIKGMVLEPLPFDVERNLVTPTFKLKRPQLKEYYKIQIDEIYASQKKQ</sequence>
<evidence type="ECO:0000313" key="9">
    <source>
        <dbReference type="EMBL" id="PNR54279.1"/>
    </source>
</evidence>
<organism evidence="9">
    <name type="scientific">Physcomitrium patens</name>
    <name type="common">Spreading-leaved earth moss</name>
    <name type="synonym">Physcomitrella patens</name>
    <dbReference type="NCBI Taxonomy" id="3218"/>
    <lineage>
        <taxon>Eukaryota</taxon>
        <taxon>Viridiplantae</taxon>
        <taxon>Streptophyta</taxon>
        <taxon>Embryophyta</taxon>
        <taxon>Bryophyta</taxon>
        <taxon>Bryophytina</taxon>
        <taxon>Bryopsida</taxon>
        <taxon>Funariidae</taxon>
        <taxon>Funariales</taxon>
        <taxon>Funariaceae</taxon>
        <taxon>Physcomitrium</taxon>
    </lineage>
</organism>
<feature type="domain" description="AMP-dependent synthetase/ligase" evidence="8">
    <location>
        <begin position="74"/>
        <end position="487"/>
    </location>
</feature>
<evidence type="ECO:0000313" key="11">
    <source>
        <dbReference type="Proteomes" id="UP000006727"/>
    </source>
</evidence>
<keyword evidence="3 7" id="KW-0547">Nucleotide-binding</keyword>
<evidence type="ECO:0000256" key="7">
    <source>
        <dbReference type="RuleBase" id="RU369030"/>
    </source>
</evidence>
<evidence type="ECO:0000256" key="6">
    <source>
        <dbReference type="ARBA" id="ARBA00026121"/>
    </source>
</evidence>
<keyword evidence="7" id="KW-0443">Lipid metabolism</keyword>
<dbReference type="AlphaFoldDB" id="A9TF59"/>
<dbReference type="PaxDb" id="3218-PP1S218_19V6.1"/>
<dbReference type="Proteomes" id="UP000006727">
    <property type="component" value="Chromosome 5"/>
</dbReference>
<reference evidence="10" key="3">
    <citation type="submission" date="2020-12" db="UniProtKB">
        <authorList>
            <consortium name="EnsemblPlants"/>
        </authorList>
    </citation>
    <scope>IDENTIFICATION</scope>
</reference>
<dbReference type="PROSITE" id="PS00455">
    <property type="entry name" value="AMP_BINDING"/>
    <property type="match status" value="1"/>
</dbReference>
<dbReference type="Gramene" id="Pp3c5_20840V3.1">
    <property type="protein sequence ID" value="Pp3c5_20840V3.1"/>
    <property type="gene ID" value="Pp3c5_20840"/>
</dbReference>
<dbReference type="GO" id="GO:0005783">
    <property type="term" value="C:endoplasmic reticulum"/>
    <property type="evidence" value="ECO:0000318"/>
    <property type="project" value="GO_Central"/>
</dbReference>
<dbReference type="InterPro" id="IPR042099">
    <property type="entry name" value="ANL_N_sf"/>
</dbReference>
<dbReference type="Gramene" id="Pp3c5_20840V3.2">
    <property type="protein sequence ID" value="Pp3c5_20840V3.2"/>
    <property type="gene ID" value="Pp3c5_20840"/>
</dbReference>
<dbReference type="OMA" id="RSDVCTI"/>
<dbReference type="PANTHER" id="PTHR43272:SF3">
    <property type="entry name" value="LONG CHAIN ACYL-COA SYNTHETASE 4"/>
    <property type="match status" value="1"/>
</dbReference>
<keyword evidence="2 7" id="KW-0436">Ligase</keyword>
<dbReference type="PANTHER" id="PTHR43272">
    <property type="entry name" value="LONG-CHAIN-FATTY-ACID--COA LIGASE"/>
    <property type="match status" value="1"/>
</dbReference>
<dbReference type="RefSeq" id="XP_024376760.1">
    <property type="nucleotide sequence ID" value="XM_024520992.2"/>
</dbReference>
<dbReference type="RefSeq" id="XP_024376761.1">
    <property type="nucleotide sequence ID" value="XM_024520993.2"/>
</dbReference>
<evidence type="ECO:0000313" key="10">
    <source>
        <dbReference type="EnsemblPlants" id="Pp3c5_20840V3.1"/>
    </source>
</evidence>
<dbReference type="STRING" id="3218.A9TF59"/>
<dbReference type="HOGENOM" id="CLU_000022_45_4_1"/>
<reference evidence="9 11" key="2">
    <citation type="journal article" date="2018" name="Plant J.">
        <title>The Physcomitrella patens chromosome-scale assembly reveals moss genome structure and evolution.</title>
        <authorList>
            <person name="Lang D."/>
            <person name="Ullrich K.K."/>
            <person name="Murat F."/>
            <person name="Fuchs J."/>
            <person name="Jenkins J."/>
            <person name="Haas F.B."/>
            <person name="Piednoel M."/>
            <person name="Gundlach H."/>
            <person name="Van Bel M."/>
            <person name="Meyberg R."/>
            <person name="Vives C."/>
            <person name="Morata J."/>
            <person name="Symeonidi A."/>
            <person name="Hiss M."/>
            <person name="Muchero W."/>
            <person name="Kamisugi Y."/>
            <person name="Saleh O."/>
            <person name="Blanc G."/>
            <person name="Decker E.L."/>
            <person name="van Gessel N."/>
            <person name="Grimwood J."/>
            <person name="Hayes R.D."/>
            <person name="Graham S.W."/>
            <person name="Gunter L.E."/>
            <person name="McDaniel S.F."/>
            <person name="Hoernstein S.N.W."/>
            <person name="Larsson A."/>
            <person name="Li F.W."/>
            <person name="Perroud P.F."/>
            <person name="Phillips J."/>
            <person name="Ranjan P."/>
            <person name="Rokshar D.S."/>
            <person name="Rothfels C.J."/>
            <person name="Schneider L."/>
            <person name="Shu S."/>
            <person name="Stevenson D.W."/>
            <person name="Thummler F."/>
            <person name="Tillich M."/>
            <person name="Villarreal Aguilar J.C."/>
            <person name="Widiez T."/>
            <person name="Wong G.K."/>
            <person name="Wymore A."/>
            <person name="Zhang Y."/>
            <person name="Zimmer A.D."/>
            <person name="Quatrano R.S."/>
            <person name="Mayer K.F.X."/>
            <person name="Goodstein D."/>
            <person name="Casacuberta J.M."/>
            <person name="Vandepoele K."/>
            <person name="Reski R."/>
            <person name="Cuming A.C."/>
            <person name="Tuskan G.A."/>
            <person name="Maumus F."/>
            <person name="Salse J."/>
            <person name="Schmutz J."/>
            <person name="Rensing S.A."/>
        </authorList>
    </citation>
    <scope>NUCLEOTIDE SEQUENCE [LARGE SCALE GENOMIC DNA]</scope>
    <source>
        <strain evidence="10 11">cv. Gransden 2004</strain>
    </source>
</reference>